<evidence type="ECO:0000259" key="1">
    <source>
        <dbReference type="PROSITE" id="PS50109"/>
    </source>
</evidence>
<reference evidence="2 3" key="1">
    <citation type="submission" date="2016-08" db="EMBL/GenBank/DDBJ databases">
        <authorList>
            <person name="Seilhamer J.J."/>
        </authorList>
    </citation>
    <scope>NUCLEOTIDE SEQUENCE [LARGE SCALE GENOMIC DNA]</scope>
    <source>
        <strain evidence="2">M3/6</strain>
    </source>
</reference>
<dbReference type="GO" id="GO:0016301">
    <property type="term" value="F:kinase activity"/>
    <property type="evidence" value="ECO:0007669"/>
    <property type="project" value="UniProtKB-KW"/>
</dbReference>
<keyword evidence="2" id="KW-0418">Kinase</keyword>
<dbReference type="Pfam" id="PF02518">
    <property type="entry name" value="HATPase_c"/>
    <property type="match status" value="1"/>
</dbReference>
<organism evidence="2 3">
    <name type="scientific">Proteiniphilum saccharofermentans</name>
    <dbReference type="NCBI Taxonomy" id="1642647"/>
    <lineage>
        <taxon>Bacteria</taxon>
        <taxon>Pseudomonadati</taxon>
        <taxon>Bacteroidota</taxon>
        <taxon>Bacteroidia</taxon>
        <taxon>Bacteroidales</taxon>
        <taxon>Dysgonomonadaceae</taxon>
        <taxon>Proteiniphilum</taxon>
    </lineage>
</organism>
<evidence type="ECO:0000313" key="3">
    <source>
        <dbReference type="Proteomes" id="UP000187464"/>
    </source>
</evidence>
<dbReference type="RefSeq" id="WP_076931574.1">
    <property type="nucleotide sequence ID" value="NZ_LT605205.1"/>
</dbReference>
<dbReference type="InterPro" id="IPR003594">
    <property type="entry name" value="HATPase_dom"/>
</dbReference>
<evidence type="ECO:0000313" key="2">
    <source>
        <dbReference type="EMBL" id="SCD21812.1"/>
    </source>
</evidence>
<sequence length="188" mass="21636">MIDLAMHMMDIVQNSLRAGAQRIEIDLMVNSRDHTLLFRIKDDGAGMDAETVKKLDDPFFTTRTTRKVGLGVPFLKMTCEQTDGRLKVFSEKGRGSEMEAIYHTDHPDCLPLGDMGGYLALLLRANPHVCFRFTCRIDETEFILDSDELKKQGIELQHPRMLGAVREYIRENLREIYKKRSSHNFLCL</sequence>
<gene>
    <name evidence="2" type="ORF">PSM36_3023</name>
</gene>
<dbReference type="Gene3D" id="3.30.565.10">
    <property type="entry name" value="Histidine kinase-like ATPase, C-terminal domain"/>
    <property type="match status" value="1"/>
</dbReference>
<protein>
    <submittedName>
        <fullName evidence="2">Histidine kinase-like ATPases</fullName>
    </submittedName>
</protein>
<dbReference type="InterPro" id="IPR036890">
    <property type="entry name" value="HATPase_C_sf"/>
</dbReference>
<dbReference type="AlphaFoldDB" id="A0A1R3T6F8"/>
<dbReference type="Proteomes" id="UP000187464">
    <property type="component" value="Chromosome I"/>
</dbReference>
<name>A0A1R3T6F8_9BACT</name>
<dbReference type="InterPro" id="IPR005467">
    <property type="entry name" value="His_kinase_dom"/>
</dbReference>
<dbReference type="EMBL" id="LT605205">
    <property type="protein sequence ID" value="SCD21812.1"/>
    <property type="molecule type" value="Genomic_DNA"/>
</dbReference>
<accession>A0A1R3T6F8</accession>
<dbReference type="KEGG" id="psac:PSM36_3023"/>
<dbReference type="PROSITE" id="PS50109">
    <property type="entry name" value="HIS_KIN"/>
    <property type="match status" value="1"/>
</dbReference>
<dbReference type="STRING" id="1642647.PSM36_3023"/>
<dbReference type="SUPFAM" id="SSF55874">
    <property type="entry name" value="ATPase domain of HSP90 chaperone/DNA topoisomerase II/histidine kinase"/>
    <property type="match status" value="1"/>
</dbReference>
<proteinExistence type="predicted"/>
<keyword evidence="3" id="KW-1185">Reference proteome</keyword>
<keyword evidence="2" id="KW-0808">Transferase</keyword>
<feature type="domain" description="Histidine kinase" evidence="1">
    <location>
        <begin position="1"/>
        <end position="106"/>
    </location>
</feature>